<evidence type="ECO:0000313" key="2">
    <source>
        <dbReference type="EMBL" id="VDN36458.1"/>
    </source>
</evidence>
<name>A0A3P7NLJ1_DIBLA</name>
<reference evidence="2 3" key="1">
    <citation type="submission" date="2018-11" db="EMBL/GenBank/DDBJ databases">
        <authorList>
            <consortium name="Pathogen Informatics"/>
        </authorList>
    </citation>
    <scope>NUCLEOTIDE SEQUENCE [LARGE SCALE GENOMIC DNA]</scope>
</reference>
<dbReference type="Proteomes" id="UP000281553">
    <property type="component" value="Unassembled WGS sequence"/>
</dbReference>
<dbReference type="GO" id="GO:1990966">
    <property type="term" value="P:ATP generation from poly-ADP-D-ribose"/>
    <property type="evidence" value="ECO:0007669"/>
    <property type="project" value="TreeGrafter"/>
</dbReference>
<dbReference type="GO" id="GO:0006282">
    <property type="term" value="P:regulation of DNA repair"/>
    <property type="evidence" value="ECO:0007669"/>
    <property type="project" value="InterPro"/>
</dbReference>
<gene>
    <name evidence="2" type="ORF">DILT_LOCUS17035</name>
</gene>
<dbReference type="InterPro" id="IPR007724">
    <property type="entry name" value="Poly_GlycHdrlase"/>
</dbReference>
<sequence length="123" mass="14062">MHSGCVQEEILLCIAPELLVGRLFLQALLPHEAVLIFGAERYSNYTGYSRNFKWAGDFREAHCGTVRDKQGRWEKVVTVIDAVCFSDPVLQFQARFLRRELRKVSLLCMPDAAGSYCVNRDYS</sequence>
<proteinExistence type="predicted"/>
<dbReference type="GO" id="GO:0005975">
    <property type="term" value="P:carbohydrate metabolic process"/>
    <property type="evidence" value="ECO:0007669"/>
    <property type="project" value="InterPro"/>
</dbReference>
<dbReference type="AlphaFoldDB" id="A0A3P7NLJ1"/>
<evidence type="ECO:0000259" key="1">
    <source>
        <dbReference type="Pfam" id="PF05028"/>
    </source>
</evidence>
<dbReference type="GO" id="GO:0004649">
    <property type="term" value="F:poly(ADP-ribose) glycohydrolase activity"/>
    <property type="evidence" value="ECO:0007669"/>
    <property type="project" value="InterPro"/>
</dbReference>
<dbReference type="PANTHER" id="PTHR12837:SF15">
    <property type="entry name" value="POLY(ADP-RIBOSE) GLYCOHYDROLASE"/>
    <property type="match status" value="1"/>
</dbReference>
<evidence type="ECO:0000313" key="3">
    <source>
        <dbReference type="Proteomes" id="UP000281553"/>
    </source>
</evidence>
<dbReference type="GO" id="GO:0009225">
    <property type="term" value="P:nucleotide-sugar metabolic process"/>
    <property type="evidence" value="ECO:0007669"/>
    <property type="project" value="TreeGrafter"/>
</dbReference>
<protein>
    <recommendedName>
        <fullName evidence="1">PARG catalytic Macro domain-containing protein</fullName>
    </recommendedName>
</protein>
<dbReference type="InterPro" id="IPR046372">
    <property type="entry name" value="PARG_cat_C"/>
</dbReference>
<dbReference type="PANTHER" id="PTHR12837">
    <property type="entry name" value="POLY ADP-RIBOSE GLYCOHYDROLASE"/>
    <property type="match status" value="1"/>
</dbReference>
<accession>A0A3P7NLJ1</accession>
<dbReference type="GO" id="GO:0005634">
    <property type="term" value="C:nucleus"/>
    <property type="evidence" value="ECO:0007669"/>
    <property type="project" value="TreeGrafter"/>
</dbReference>
<feature type="domain" description="PARG catalytic Macro" evidence="1">
    <location>
        <begin position="1"/>
        <end position="104"/>
    </location>
</feature>
<organism evidence="2 3">
    <name type="scientific">Dibothriocephalus latus</name>
    <name type="common">Fish tapeworm</name>
    <name type="synonym">Diphyllobothrium latum</name>
    <dbReference type="NCBI Taxonomy" id="60516"/>
    <lineage>
        <taxon>Eukaryota</taxon>
        <taxon>Metazoa</taxon>
        <taxon>Spiralia</taxon>
        <taxon>Lophotrochozoa</taxon>
        <taxon>Platyhelminthes</taxon>
        <taxon>Cestoda</taxon>
        <taxon>Eucestoda</taxon>
        <taxon>Diphyllobothriidea</taxon>
        <taxon>Diphyllobothriidae</taxon>
        <taxon>Dibothriocephalus</taxon>
    </lineage>
</organism>
<dbReference type="EMBL" id="UYRU01088949">
    <property type="protein sequence ID" value="VDN36458.1"/>
    <property type="molecule type" value="Genomic_DNA"/>
</dbReference>
<dbReference type="GO" id="GO:0005737">
    <property type="term" value="C:cytoplasm"/>
    <property type="evidence" value="ECO:0007669"/>
    <property type="project" value="TreeGrafter"/>
</dbReference>
<dbReference type="OrthoDB" id="1937899at2759"/>
<keyword evidence="3" id="KW-1185">Reference proteome</keyword>
<dbReference type="Pfam" id="PF05028">
    <property type="entry name" value="PARG_cat_C"/>
    <property type="match status" value="1"/>
</dbReference>